<gene>
    <name evidence="1" type="ORF">BO88DRAFT_455257</name>
</gene>
<dbReference type="Proteomes" id="UP000248405">
    <property type="component" value="Unassembled WGS sequence"/>
</dbReference>
<keyword evidence="2" id="KW-1185">Reference proteome</keyword>
<accession>A0A319BNC9</accession>
<organism evidence="1 2">
    <name type="scientific">Aspergillus vadensis (strain CBS 113365 / IMI 142717 / IBT 24658)</name>
    <dbReference type="NCBI Taxonomy" id="1448311"/>
    <lineage>
        <taxon>Eukaryota</taxon>
        <taxon>Fungi</taxon>
        <taxon>Dikarya</taxon>
        <taxon>Ascomycota</taxon>
        <taxon>Pezizomycotina</taxon>
        <taxon>Eurotiomycetes</taxon>
        <taxon>Eurotiomycetidae</taxon>
        <taxon>Eurotiales</taxon>
        <taxon>Aspergillaceae</taxon>
        <taxon>Aspergillus</taxon>
        <taxon>Aspergillus subgen. Circumdati</taxon>
    </lineage>
</organism>
<name>A0A319BNC9_ASPVC</name>
<evidence type="ECO:0000313" key="1">
    <source>
        <dbReference type="EMBL" id="PYH67233.1"/>
    </source>
</evidence>
<reference evidence="1" key="1">
    <citation type="submission" date="2016-12" db="EMBL/GenBank/DDBJ databases">
        <title>The genomes of Aspergillus section Nigri reveals drivers in fungal speciation.</title>
        <authorList>
            <consortium name="DOE Joint Genome Institute"/>
            <person name="Vesth T.C."/>
            <person name="Nybo J."/>
            <person name="Theobald S."/>
            <person name="Brandl J."/>
            <person name="Frisvad J.C."/>
            <person name="Nielsen K.F."/>
            <person name="Lyhne E.K."/>
            <person name="Kogle M.E."/>
            <person name="Kuo A."/>
            <person name="Riley R."/>
            <person name="Clum A."/>
            <person name="Nolan M."/>
            <person name="Lipzen A."/>
            <person name="Salamov A."/>
            <person name="Henrissat B."/>
            <person name="Wiebenga A."/>
            <person name="De Vries R.P."/>
            <person name="Grigoriev I.V."/>
            <person name="Mortensen U.H."/>
            <person name="Andersen M.R."/>
            <person name="Baker S.E."/>
        </authorList>
    </citation>
    <scope>NUCLEOTIDE SEQUENCE [LARGE SCALE GENOMIC DNA]</scope>
    <source>
        <strain evidence="1">CBS 113365</strain>
    </source>
</reference>
<dbReference type="RefSeq" id="XP_025561027.1">
    <property type="nucleotide sequence ID" value="XM_025710858.1"/>
</dbReference>
<dbReference type="EMBL" id="KZ821630">
    <property type="protein sequence ID" value="PYH67233.1"/>
    <property type="molecule type" value="Genomic_DNA"/>
</dbReference>
<proteinExistence type="predicted"/>
<sequence>MAQSPRARIRFSTVGDCRIAPPSRLFDSLFSSAVFARARAKLRLPLFGVASASLLNKCDILSRTSWFPASKPNHVTLGGERKISTKRRRTSGKSGLKHFGKQAFTFGRIFLTPEVDEWVYWQNKNREPADFRSSLVESVNNRHSFVHDGDIVKCNCVVDNLSFFLIFATSISDE</sequence>
<dbReference type="AlphaFoldDB" id="A0A319BNC9"/>
<protein>
    <submittedName>
        <fullName evidence="1">Uncharacterized protein</fullName>
    </submittedName>
</protein>
<dbReference type="GeneID" id="37215450"/>
<evidence type="ECO:0000313" key="2">
    <source>
        <dbReference type="Proteomes" id="UP000248405"/>
    </source>
</evidence>